<comment type="caution">
    <text evidence="1">The sequence shown here is derived from an EMBL/GenBank/DDBJ whole genome shotgun (WGS) entry which is preliminary data.</text>
</comment>
<dbReference type="Proteomes" id="UP001219518">
    <property type="component" value="Unassembled WGS sequence"/>
</dbReference>
<reference evidence="1" key="2">
    <citation type="journal article" date="2023" name="BMC Genomics">
        <title>Pest status, molecular evolution, and epigenetic factors derived from the genome assembly of Frankliniella fusca, a thysanopteran phytovirus vector.</title>
        <authorList>
            <person name="Catto M.A."/>
            <person name="Labadie P.E."/>
            <person name="Jacobson A.L."/>
            <person name="Kennedy G.G."/>
            <person name="Srinivasan R."/>
            <person name="Hunt B.G."/>
        </authorList>
    </citation>
    <scope>NUCLEOTIDE SEQUENCE</scope>
    <source>
        <strain evidence="1">PL_HMW_Pooled</strain>
    </source>
</reference>
<keyword evidence="2" id="KW-1185">Reference proteome</keyword>
<evidence type="ECO:0000313" key="1">
    <source>
        <dbReference type="EMBL" id="KAK3909645.1"/>
    </source>
</evidence>
<reference evidence="1" key="1">
    <citation type="submission" date="2021-07" db="EMBL/GenBank/DDBJ databases">
        <authorList>
            <person name="Catto M.A."/>
            <person name="Jacobson A."/>
            <person name="Kennedy G."/>
            <person name="Labadie P."/>
            <person name="Hunt B.G."/>
            <person name="Srinivasan R."/>
        </authorList>
    </citation>
    <scope>NUCLEOTIDE SEQUENCE</scope>
    <source>
        <strain evidence="1">PL_HMW_Pooled</strain>
        <tissue evidence="1">Head</tissue>
    </source>
</reference>
<name>A0AAE1GXF4_9NEOP</name>
<organism evidence="1 2">
    <name type="scientific">Frankliniella fusca</name>
    <dbReference type="NCBI Taxonomy" id="407009"/>
    <lineage>
        <taxon>Eukaryota</taxon>
        <taxon>Metazoa</taxon>
        <taxon>Ecdysozoa</taxon>
        <taxon>Arthropoda</taxon>
        <taxon>Hexapoda</taxon>
        <taxon>Insecta</taxon>
        <taxon>Pterygota</taxon>
        <taxon>Neoptera</taxon>
        <taxon>Paraneoptera</taxon>
        <taxon>Thysanoptera</taxon>
        <taxon>Terebrantia</taxon>
        <taxon>Thripoidea</taxon>
        <taxon>Thripidae</taxon>
        <taxon>Frankliniella</taxon>
    </lineage>
</organism>
<dbReference type="PANTHER" id="PTHR33053">
    <property type="entry name" value="PROTEIN, PUTATIVE-RELATED"/>
    <property type="match status" value="1"/>
</dbReference>
<evidence type="ECO:0000313" key="2">
    <source>
        <dbReference type="Proteomes" id="UP001219518"/>
    </source>
</evidence>
<dbReference type="EMBL" id="JAHWGI010000107">
    <property type="protein sequence ID" value="KAK3909645.1"/>
    <property type="molecule type" value="Genomic_DNA"/>
</dbReference>
<dbReference type="AlphaFoldDB" id="A0AAE1GXF4"/>
<accession>A0AAE1GXF4</accession>
<sequence length="702" mass="80375">MGKYGKFWQPVWEKQPSGSGNSDFIETLDLSNSYPVDEVDSSMKVKTVGETFCALPEASCLQPEVATTEQTQSHISISNDFNLTNHTKPVFNDFDVFEDDDKEDNSSDSILKAALTVWAIQHKIGRNALTDLLHILRDHNHPHLPLSSKTLLKTPRSTVNLFTTLGNGLFWYYGILQCLIPRLSNQYLQNLQNGCVVIDIFVDGVSPYKSVKNVLWPICGCIAGSWDIFIIGLWCGVSKEPGDLKMFFEEFIREAKQLKNGFMHLGFQLKLRIRRFIADAPARTWMKNVNQHGSYFACERCTAEGVWFGNRMTYALKEVTDVRTDQSLAQRLDTRYHKGTCPLTELNVKLVSEMPLEPLHLLWLGITKRILMNLLGQKRNSFQFKFSDTLKVKIDSMSEYISQFYPSEFARKPRKWTDYSLFKATDYRRIALYDGLLLLKTAGVNQHIYINFCLFSCAVRILSDQEYVDKFADDAQMLLEKFIENSISIYGKTFNVYNVHHLKHLTEDCQRHGDLESFSAFKFESHLGLLKRLLHAPGRTLPQIVCRLLEQIFNRPTSQTPQIKNVEVSIPCSKGFEEIVIPHIRVKMTAGKSFFLSTERKIVKLQYIIENCGSYLLVGHRFKKQSDFFKYPIPSSALDIYEVEELSGVESCWTVNQVKKKCVVIPIPTENQPLPKGFIGSKLKCLALPMLHGGDEYRIDHG</sequence>
<proteinExistence type="predicted"/>
<gene>
    <name evidence="1" type="ORF">KUF71_004001</name>
</gene>
<protein>
    <submittedName>
        <fullName evidence="1">Phage-related protein Lin1244/Lin1753</fullName>
    </submittedName>
</protein>